<keyword evidence="2" id="KW-0813">Transport</keyword>
<sequence>MLLPPRGNARILIGAHFVNTLGNGAYLTTSTLFLTRSIGLSPAEVALGLAIAAGAGMALSTPMGYVADRYGPKRVMLGLLILQAVCFAGLIGVRGLWSFAPIAGLIAVGESGAKAANGAMIAAAVEPAQRLRVRAFLRSANNAGIGLGALIGSIPLMLDTRSAYAVMLLANSVTFLLAAAVLTRVRLDKPVAARPAEQPRLVALRDRPFLSFALVDGLVAALYNELLTLGLPLWLTVHTGGPLWLVSAALLINTTGCVLLQVWASGGTDGLASAARTGRRGALIIAVACVLFGASTGMPTWAVCVGVLAAACVHVLGELFSSTATWAVIFGMAPDWAQGQYQGAYLTGRQIGNMVTPPLLTALVVGGGGPGWLVVGVLFAVAGTAYPSLVRWGERTRAEPVTA</sequence>
<dbReference type="Proteomes" id="UP001595816">
    <property type="component" value="Unassembled WGS sequence"/>
</dbReference>
<dbReference type="PANTHER" id="PTHR23517">
    <property type="entry name" value="RESISTANCE PROTEIN MDTM, PUTATIVE-RELATED-RELATED"/>
    <property type="match status" value="1"/>
</dbReference>
<keyword evidence="5 7" id="KW-1133">Transmembrane helix</keyword>
<dbReference type="InterPro" id="IPR036259">
    <property type="entry name" value="MFS_trans_sf"/>
</dbReference>
<reference evidence="9" key="1">
    <citation type="journal article" date="2019" name="Int. J. Syst. Evol. Microbiol.">
        <title>The Global Catalogue of Microorganisms (GCM) 10K type strain sequencing project: providing services to taxonomists for standard genome sequencing and annotation.</title>
        <authorList>
            <consortium name="The Broad Institute Genomics Platform"/>
            <consortium name="The Broad Institute Genome Sequencing Center for Infectious Disease"/>
            <person name="Wu L."/>
            <person name="Ma J."/>
        </authorList>
    </citation>
    <scope>NUCLEOTIDE SEQUENCE [LARGE SCALE GENOMIC DNA]</scope>
    <source>
        <strain evidence="9">CGMCC 4.7289</strain>
    </source>
</reference>
<dbReference type="Pfam" id="PF07690">
    <property type="entry name" value="MFS_1"/>
    <property type="match status" value="1"/>
</dbReference>
<dbReference type="RefSeq" id="WP_253762781.1">
    <property type="nucleotide sequence ID" value="NZ_JAMZDZ010000001.1"/>
</dbReference>
<accession>A0ABV8LYD2</accession>
<protein>
    <submittedName>
        <fullName evidence="8">MFS transporter</fullName>
    </submittedName>
</protein>
<evidence type="ECO:0000256" key="2">
    <source>
        <dbReference type="ARBA" id="ARBA00022448"/>
    </source>
</evidence>
<dbReference type="SUPFAM" id="SSF103473">
    <property type="entry name" value="MFS general substrate transporter"/>
    <property type="match status" value="1"/>
</dbReference>
<keyword evidence="9" id="KW-1185">Reference proteome</keyword>
<comment type="subcellular location">
    <subcellularLocation>
        <location evidence="1">Cell membrane</location>
        <topology evidence="1">Multi-pass membrane protein</topology>
    </subcellularLocation>
</comment>
<name>A0ABV8LYD2_9ACTN</name>
<organism evidence="8 9">
    <name type="scientific">Hamadaea flava</name>
    <dbReference type="NCBI Taxonomy" id="1742688"/>
    <lineage>
        <taxon>Bacteria</taxon>
        <taxon>Bacillati</taxon>
        <taxon>Actinomycetota</taxon>
        <taxon>Actinomycetes</taxon>
        <taxon>Micromonosporales</taxon>
        <taxon>Micromonosporaceae</taxon>
        <taxon>Hamadaea</taxon>
    </lineage>
</organism>
<feature type="transmembrane region" description="Helical" evidence="7">
    <location>
        <begin position="283"/>
        <end position="316"/>
    </location>
</feature>
<evidence type="ECO:0000256" key="4">
    <source>
        <dbReference type="ARBA" id="ARBA00022692"/>
    </source>
</evidence>
<keyword evidence="4 7" id="KW-0812">Transmembrane</keyword>
<feature type="transmembrane region" description="Helical" evidence="7">
    <location>
        <begin position="77"/>
        <end position="97"/>
    </location>
</feature>
<feature type="transmembrane region" description="Helical" evidence="7">
    <location>
        <begin position="359"/>
        <end position="386"/>
    </location>
</feature>
<feature type="transmembrane region" description="Helical" evidence="7">
    <location>
        <begin position="12"/>
        <end position="33"/>
    </location>
</feature>
<feature type="transmembrane region" description="Helical" evidence="7">
    <location>
        <begin position="103"/>
        <end position="123"/>
    </location>
</feature>
<dbReference type="InterPro" id="IPR050171">
    <property type="entry name" value="MFS_Transporters"/>
</dbReference>
<feature type="transmembrane region" description="Helical" evidence="7">
    <location>
        <begin position="208"/>
        <end position="231"/>
    </location>
</feature>
<dbReference type="InterPro" id="IPR011701">
    <property type="entry name" value="MFS"/>
</dbReference>
<dbReference type="EMBL" id="JBHSAY010000028">
    <property type="protein sequence ID" value="MFC4136102.1"/>
    <property type="molecule type" value="Genomic_DNA"/>
</dbReference>
<feature type="transmembrane region" description="Helical" evidence="7">
    <location>
        <begin position="243"/>
        <end position="263"/>
    </location>
</feature>
<feature type="transmembrane region" description="Helical" evidence="7">
    <location>
        <begin position="135"/>
        <end position="158"/>
    </location>
</feature>
<dbReference type="PANTHER" id="PTHR23517:SF2">
    <property type="entry name" value="MULTIDRUG RESISTANCE PROTEIN MDTH"/>
    <property type="match status" value="1"/>
</dbReference>
<evidence type="ECO:0000256" key="1">
    <source>
        <dbReference type="ARBA" id="ARBA00004651"/>
    </source>
</evidence>
<dbReference type="Gene3D" id="1.20.1250.20">
    <property type="entry name" value="MFS general substrate transporter like domains"/>
    <property type="match status" value="1"/>
</dbReference>
<proteinExistence type="predicted"/>
<keyword evidence="3" id="KW-1003">Cell membrane</keyword>
<feature type="transmembrane region" description="Helical" evidence="7">
    <location>
        <begin position="45"/>
        <end position="65"/>
    </location>
</feature>
<evidence type="ECO:0000256" key="5">
    <source>
        <dbReference type="ARBA" id="ARBA00022989"/>
    </source>
</evidence>
<comment type="caution">
    <text evidence="8">The sequence shown here is derived from an EMBL/GenBank/DDBJ whole genome shotgun (WGS) entry which is preliminary data.</text>
</comment>
<evidence type="ECO:0000256" key="3">
    <source>
        <dbReference type="ARBA" id="ARBA00022475"/>
    </source>
</evidence>
<evidence type="ECO:0000256" key="7">
    <source>
        <dbReference type="SAM" id="Phobius"/>
    </source>
</evidence>
<gene>
    <name evidence="8" type="ORF">ACFOZ4_36310</name>
</gene>
<evidence type="ECO:0000256" key="6">
    <source>
        <dbReference type="ARBA" id="ARBA00023136"/>
    </source>
</evidence>
<keyword evidence="6 7" id="KW-0472">Membrane</keyword>
<feature type="transmembrane region" description="Helical" evidence="7">
    <location>
        <begin position="164"/>
        <end position="187"/>
    </location>
</feature>
<evidence type="ECO:0000313" key="9">
    <source>
        <dbReference type="Proteomes" id="UP001595816"/>
    </source>
</evidence>
<evidence type="ECO:0000313" key="8">
    <source>
        <dbReference type="EMBL" id="MFC4136102.1"/>
    </source>
</evidence>